<dbReference type="GO" id="GO:0002926">
    <property type="term" value="P:tRNA wobble base 5-methoxycarbonylmethyl-2-thiouridinylation"/>
    <property type="evidence" value="ECO:0007669"/>
    <property type="project" value="TreeGrafter"/>
</dbReference>
<feature type="region of interest" description="Disordered" evidence="6">
    <location>
        <begin position="1254"/>
        <end position="1285"/>
    </location>
</feature>
<dbReference type="SUPFAM" id="SSF82171">
    <property type="entry name" value="DPP6 N-terminal domain-like"/>
    <property type="match status" value="1"/>
</dbReference>
<accession>A0A316V1N9</accession>
<dbReference type="RefSeq" id="XP_025363947.1">
    <property type="nucleotide sequence ID" value="XM_025505391.1"/>
</dbReference>
<evidence type="ECO:0000259" key="7">
    <source>
        <dbReference type="Pfam" id="PF04762"/>
    </source>
</evidence>
<dbReference type="InterPro" id="IPR006849">
    <property type="entry name" value="Elp1"/>
</dbReference>
<dbReference type="EMBL" id="KZ819663">
    <property type="protein sequence ID" value="PWN29335.1"/>
    <property type="molecule type" value="Genomic_DNA"/>
</dbReference>
<dbReference type="GO" id="GO:0000049">
    <property type="term" value="F:tRNA binding"/>
    <property type="evidence" value="ECO:0007669"/>
    <property type="project" value="TreeGrafter"/>
</dbReference>
<comment type="subcellular location">
    <subcellularLocation>
        <location evidence="1">Cytoplasm</location>
    </subcellularLocation>
</comment>
<reference evidence="12 13" key="1">
    <citation type="journal article" date="2018" name="Mol. Biol. Evol.">
        <title>Broad Genomic Sampling Reveals a Smut Pathogenic Ancestry of the Fungal Clade Ustilaginomycotina.</title>
        <authorList>
            <person name="Kijpornyongpan T."/>
            <person name="Mondo S.J."/>
            <person name="Barry K."/>
            <person name="Sandor L."/>
            <person name="Lee J."/>
            <person name="Lipzen A."/>
            <person name="Pangilinan J."/>
            <person name="LaButti K."/>
            <person name="Hainaut M."/>
            <person name="Henrissat B."/>
            <person name="Grigoriev I.V."/>
            <person name="Spatafora J.W."/>
            <person name="Aime M.C."/>
        </authorList>
    </citation>
    <scope>NUCLEOTIDE SEQUENCE [LARGE SCALE GENOMIC DNA]</scope>
    <source>
        <strain evidence="12 13">MCA 5214</strain>
    </source>
</reference>
<dbReference type="GeneID" id="37027214"/>
<dbReference type="GO" id="GO:0033588">
    <property type="term" value="C:elongator holoenzyme complex"/>
    <property type="evidence" value="ECO:0007669"/>
    <property type="project" value="InterPro"/>
</dbReference>
<evidence type="ECO:0000256" key="2">
    <source>
        <dbReference type="ARBA" id="ARBA00005043"/>
    </source>
</evidence>
<dbReference type="Proteomes" id="UP000245884">
    <property type="component" value="Unassembled WGS sequence"/>
</dbReference>
<dbReference type="InterPro" id="IPR056169">
    <property type="entry name" value="HB_ELP1"/>
</dbReference>
<evidence type="ECO:0000256" key="6">
    <source>
        <dbReference type="SAM" id="MobiDB-lite"/>
    </source>
</evidence>
<dbReference type="PANTHER" id="PTHR12747">
    <property type="entry name" value="ELONGATOR COMPLEX PROTEIN 1"/>
    <property type="match status" value="1"/>
</dbReference>
<gene>
    <name evidence="12" type="ORF">BDZ90DRAFT_230220</name>
</gene>
<dbReference type="OrthoDB" id="40048at2759"/>
<dbReference type="GO" id="GO:0005829">
    <property type="term" value="C:cytosol"/>
    <property type="evidence" value="ECO:0007669"/>
    <property type="project" value="TreeGrafter"/>
</dbReference>
<dbReference type="UniPathway" id="UPA00988"/>
<feature type="domain" description="ELP1 N-terminal second beta-propeller" evidence="8">
    <location>
        <begin position="494"/>
        <end position="792"/>
    </location>
</feature>
<feature type="domain" description="ELP1 three-helical bundle" evidence="11">
    <location>
        <begin position="1166"/>
        <end position="1346"/>
    </location>
</feature>
<dbReference type="InterPro" id="IPR056166">
    <property type="entry name" value="TPR_ELP1"/>
</dbReference>
<evidence type="ECO:0000259" key="8">
    <source>
        <dbReference type="Pfam" id="PF23797"/>
    </source>
</evidence>
<keyword evidence="4" id="KW-0963">Cytoplasm</keyword>
<organism evidence="12 13">
    <name type="scientific">Jaminaea rosea</name>
    <dbReference type="NCBI Taxonomy" id="1569628"/>
    <lineage>
        <taxon>Eukaryota</taxon>
        <taxon>Fungi</taxon>
        <taxon>Dikarya</taxon>
        <taxon>Basidiomycota</taxon>
        <taxon>Ustilaginomycotina</taxon>
        <taxon>Exobasidiomycetes</taxon>
        <taxon>Microstromatales</taxon>
        <taxon>Microstromatales incertae sedis</taxon>
        <taxon>Jaminaea</taxon>
    </lineage>
</organism>
<evidence type="ECO:0000256" key="4">
    <source>
        <dbReference type="ARBA" id="ARBA00022490"/>
    </source>
</evidence>
<evidence type="ECO:0000256" key="1">
    <source>
        <dbReference type="ARBA" id="ARBA00004496"/>
    </source>
</evidence>
<evidence type="ECO:0000259" key="9">
    <source>
        <dbReference type="Pfam" id="PF23878"/>
    </source>
</evidence>
<evidence type="ECO:0000313" key="12">
    <source>
        <dbReference type="EMBL" id="PWN29335.1"/>
    </source>
</evidence>
<evidence type="ECO:0000259" key="11">
    <source>
        <dbReference type="Pfam" id="PF23936"/>
    </source>
</evidence>
<feature type="domain" description="ELP1 alpha-solenoid" evidence="10">
    <location>
        <begin position="888"/>
        <end position="989"/>
    </location>
</feature>
<proteinExistence type="inferred from homology"/>
<dbReference type="InterPro" id="IPR056165">
    <property type="entry name" value="Beta-prop_ELP1_2nd"/>
</dbReference>
<feature type="domain" description="ELP1 alpha-solenoid" evidence="10">
    <location>
        <begin position="816"/>
        <end position="883"/>
    </location>
</feature>
<evidence type="ECO:0000256" key="5">
    <source>
        <dbReference type="ARBA" id="ARBA00022694"/>
    </source>
</evidence>
<comment type="pathway">
    <text evidence="2">tRNA modification; 5-methoxycarbonylmethyl-2-thiouridine-tRNA biosynthesis.</text>
</comment>
<dbReference type="Pfam" id="PF04762">
    <property type="entry name" value="Beta-prop_ELP1_1st"/>
    <property type="match status" value="1"/>
</dbReference>
<feature type="domain" description="ELP1 TPR" evidence="9">
    <location>
        <begin position="998"/>
        <end position="1157"/>
    </location>
</feature>
<dbReference type="PANTHER" id="PTHR12747:SF0">
    <property type="entry name" value="ELONGATOR COMPLEX PROTEIN 1"/>
    <property type="match status" value="1"/>
</dbReference>
<comment type="similarity">
    <text evidence="3">Belongs to the ELP1/IKA1 family.</text>
</comment>
<sequence>MRDLRCIQRAEHALTHSHATALTSHSKVAYLVSHTRPSPDGQCTFDIESIDIETGASKHILNIDLVASSDTSSSPQSQVRSLVYLSDGGSAAGDEAALCLITAGGDILLIPLGTSDDDTEDPDGSPAPPAQIMGSVEQGILAASWSPDEESVILIVADEDAPSSSSAAGAREKLLVMSRDFEVLEERLIREQGRGEEPVNVGWGSKATQFHGSAGKGAAAAAAAAANASSDSSATQQLRPLDDDDGLPHISWREDCAYFVVSSLEPVSGRGSRRLIRTFERSGQLSALSDEGEKGLSHIVAIKPVGNIIATSQRFSAGAEGEDDSFARGREGRHDIVFFERNGLRRGGFSLREESGAALDGKEGGITEPPLMDKEAKGRLDQQASWSRPHKIVELQWNADGSCLAVWLRREDGSDAVQLWTMANWHWYLKQELTQEDALLRSMQWGRQEDTQLILLWRHHEAGTGSLLQSWQFHSTTYAQRIADKTATSSAVAVTDGGAQRLTFFDQQTVPPPMCSLVLPTTKSAVWRSVLDLEQWMEDGDAMGGFTPRDKAWAERSVGKKLVNVLALLHPDGKRVFTYAIVWASRKAKPVVSCMVVVEGQLQGHQVAINIDAACTRLDVCVLGSGTTWHRSAALRLQAESHQLKMEGESSLASVSLPQRSAVLAVDPSRSGKDAFVLHTSTGAIEPALAAQEDRLPLADLGTFCPSLQVQATSDLQPLFIGLSPSNTLLCSVENAVTPSKLAHDATSFTLSPPFLIWTNTSHEARFLPLDSLTTSPSESLDRRVERGSRIVVSCPRQMALVLQMPRGNLERVFPRCMVLDRVRSELDRGRYRQALLHCRSHRIDLNFLYDHNPAKFISDVEHFVDQVDETDLLNLFLSGLKHVAPEATNAICSAFISELTKRGKKHLHSILTAHVKKLPADYEAALALVRDQDQHAASEALEYVIFLAPLDSLFDVALGMYDLTLALMVAQHSKKKDPREYLPFLRELREVKPLERQRYRIDDHLRRYGKALRWLAQCNDAEDEAMEYTFTHRLFAEAFEIWQGEPKKWRRAQGLYGEYLLGRQKWSDAGLAFQLAGDVNRALDAFQSAGAWHDCFALAAVHAPQSIPQLATSMAERLEDTARYSEAARVKLEYGRDVEGALDSFARAHDITECRRVCARYGRMDLVETHVKPAALHSQSVIMDDIAEMSEQMSKQVARLAELRQRSEEQPGVFYGDGDDGPAGAAADIDVQSDTSTQLTRFTRYTKAPTHAGTLSSLSATSQGDGSSKKGKKQKKKDAMAKASGKKGSVYEEDYLYESLRKLLNERLGAVQDDAARLIPNLVVLGPSHRLAAHALQQALDRFEEQAHAASKELYDVAVQVGVKADEARIAALTNASGVAATGATLDLLAGTTRLDQAAQRTRIEVAQRKWRSEMLGTMMGGTAAAVSSNNGVAGR</sequence>
<dbReference type="STRING" id="1569628.A0A316V1N9"/>
<keyword evidence="13" id="KW-1185">Reference proteome</keyword>
<feature type="domain" description="ELP1 first N-terminal beta-propeller" evidence="7">
    <location>
        <begin position="1"/>
        <end position="445"/>
    </location>
</feature>
<evidence type="ECO:0000256" key="3">
    <source>
        <dbReference type="ARBA" id="ARBA00006086"/>
    </source>
</evidence>
<dbReference type="Pfam" id="PF23936">
    <property type="entry name" value="HB_ELP1"/>
    <property type="match status" value="1"/>
</dbReference>
<keyword evidence="5" id="KW-0819">tRNA processing</keyword>
<evidence type="ECO:0000313" key="13">
    <source>
        <dbReference type="Proteomes" id="UP000245884"/>
    </source>
</evidence>
<protein>
    <submittedName>
        <fullName evidence="12">IKI3-domain-containing protein</fullName>
    </submittedName>
</protein>
<dbReference type="InterPro" id="IPR056167">
    <property type="entry name" value="A-sol_ELP1"/>
</dbReference>
<evidence type="ECO:0000259" key="10">
    <source>
        <dbReference type="Pfam" id="PF23925"/>
    </source>
</evidence>
<dbReference type="PIRSF" id="PIRSF017233">
    <property type="entry name" value="IKAP"/>
    <property type="match status" value="1"/>
</dbReference>
<name>A0A316V1N9_9BASI</name>
<dbReference type="Pfam" id="PF23878">
    <property type="entry name" value="TPR_ELP1"/>
    <property type="match status" value="1"/>
</dbReference>
<dbReference type="Pfam" id="PF23797">
    <property type="entry name" value="Beta-prop_ELP1_2nd"/>
    <property type="match status" value="1"/>
</dbReference>
<dbReference type="InterPro" id="IPR056164">
    <property type="entry name" value="Beta-prop_ELP1_1st"/>
</dbReference>
<dbReference type="Pfam" id="PF23925">
    <property type="entry name" value="A-sol_ELP1"/>
    <property type="match status" value="2"/>
</dbReference>